<dbReference type="PANTHER" id="PTHR34383">
    <property type="entry name" value="POLYPHOSPHATE:AMP PHOSPHOTRANSFERASE-RELATED"/>
    <property type="match status" value="1"/>
</dbReference>
<dbReference type="SUPFAM" id="SSF52540">
    <property type="entry name" value="P-loop containing nucleoside triphosphate hydrolases"/>
    <property type="match status" value="1"/>
</dbReference>
<keyword evidence="4" id="KW-1185">Reference proteome</keyword>
<accession>A0A401UZY8</accession>
<gene>
    <name evidence="3" type="ORF">CTKZ_17270</name>
</gene>
<evidence type="ECO:0000259" key="2">
    <source>
        <dbReference type="Pfam" id="PF03976"/>
    </source>
</evidence>
<dbReference type="EMBL" id="BHYL01000124">
    <property type="protein sequence ID" value="GCD20165.1"/>
    <property type="molecule type" value="Genomic_DNA"/>
</dbReference>
<sequence length="327" mass="37387">MSVADPPRDLREYIEYLRDSGYTVRDGHTPDPDLIDPQGNPVYTWREGYPYPELMDRDDYELEKYRLQVELLKFQYWLEDNDKRAIILFEGRDAAGKGGTIKRFTEHLNPRTSRVVALGKPSDRERGQWYFQRYTQHLPTAGEIVMFDRSWYNRAGVERVMGFCTEDEYQTFMGQAPWFEKALVDSGTHVTKLWSPRAPLTRDGRAHASIGRSLDIHARMPEGAARDNLRAQIDEDVQRWLDRRREGLSANGVWLIATATVFAGWLLMVIDSALPSDEWAGHISLLLQGASVALLLGGALVMLLVAGVLLWRGVRRMVLAIAGRRTH</sequence>
<protein>
    <recommendedName>
        <fullName evidence="2">Polyphosphate kinase-2-related domain-containing protein</fullName>
    </recommendedName>
</protein>
<feature type="domain" description="Polyphosphate kinase-2-related" evidence="2">
    <location>
        <begin position="56"/>
        <end position="194"/>
    </location>
</feature>
<dbReference type="AlphaFoldDB" id="A0A401UZY8"/>
<evidence type="ECO:0000313" key="4">
    <source>
        <dbReference type="Proteomes" id="UP000288246"/>
    </source>
</evidence>
<keyword evidence="1" id="KW-0812">Transmembrane</keyword>
<comment type="caution">
    <text evidence="3">The sequence shown here is derived from an EMBL/GenBank/DDBJ whole genome shotgun (WGS) entry which is preliminary data.</text>
</comment>
<evidence type="ECO:0000313" key="3">
    <source>
        <dbReference type="EMBL" id="GCD20165.1"/>
    </source>
</evidence>
<dbReference type="InterPro" id="IPR027417">
    <property type="entry name" value="P-loop_NTPase"/>
</dbReference>
<dbReference type="Pfam" id="PF03976">
    <property type="entry name" value="PPK2"/>
    <property type="match status" value="1"/>
</dbReference>
<dbReference type="Proteomes" id="UP000288246">
    <property type="component" value="Unassembled WGS sequence"/>
</dbReference>
<feature type="transmembrane region" description="Helical" evidence="1">
    <location>
        <begin position="290"/>
        <end position="311"/>
    </location>
</feature>
<keyword evidence="1" id="KW-1133">Transmembrane helix</keyword>
<proteinExistence type="predicted"/>
<dbReference type="PANTHER" id="PTHR34383:SF1">
    <property type="entry name" value="ADP-POLYPHOSPHATE PHOSPHOTRANSFERASE"/>
    <property type="match status" value="1"/>
</dbReference>
<organism evidence="3 4">
    <name type="scientific">Cellulomonas algicola</name>
    <dbReference type="NCBI Taxonomy" id="2071633"/>
    <lineage>
        <taxon>Bacteria</taxon>
        <taxon>Bacillati</taxon>
        <taxon>Actinomycetota</taxon>
        <taxon>Actinomycetes</taxon>
        <taxon>Micrococcales</taxon>
        <taxon>Cellulomonadaceae</taxon>
        <taxon>Cellulomonas</taxon>
    </lineage>
</organism>
<evidence type="ECO:0000256" key="1">
    <source>
        <dbReference type="SAM" id="Phobius"/>
    </source>
</evidence>
<keyword evidence="1" id="KW-0472">Membrane</keyword>
<dbReference type="RefSeq" id="WP_235843414.1">
    <property type="nucleotide sequence ID" value="NZ_BHYL01000124.1"/>
</dbReference>
<reference evidence="3 4" key="1">
    <citation type="submission" date="2018-11" db="EMBL/GenBank/DDBJ databases">
        <title>Draft genome sequence of Cellulomonas takizawaensis strain TKZ-21.</title>
        <authorList>
            <person name="Yamamura H."/>
            <person name="Hayashi T."/>
            <person name="Hamada M."/>
            <person name="Serisawa Y."/>
            <person name="Matsuyama K."/>
            <person name="Nakagawa Y."/>
            <person name="Otoguro M."/>
            <person name="Yanagida F."/>
            <person name="Hayakawa M."/>
        </authorList>
    </citation>
    <scope>NUCLEOTIDE SEQUENCE [LARGE SCALE GENOMIC DNA]</scope>
    <source>
        <strain evidence="3 4">TKZ-21</strain>
    </source>
</reference>
<dbReference type="InterPro" id="IPR022488">
    <property type="entry name" value="PPK2-related"/>
</dbReference>
<feature type="transmembrane region" description="Helical" evidence="1">
    <location>
        <begin position="248"/>
        <end position="270"/>
    </location>
</feature>
<name>A0A401UZY8_9CELL</name>
<dbReference type="Gene3D" id="3.40.50.300">
    <property type="entry name" value="P-loop containing nucleotide triphosphate hydrolases"/>
    <property type="match status" value="1"/>
</dbReference>